<dbReference type="AlphaFoldDB" id="A0A0F3GJ53"/>
<organism evidence="1 2">
    <name type="scientific">Candidatus Magnetobacterium bavaricum</name>
    <dbReference type="NCBI Taxonomy" id="29290"/>
    <lineage>
        <taxon>Bacteria</taxon>
        <taxon>Pseudomonadati</taxon>
        <taxon>Nitrospirota</taxon>
        <taxon>Thermodesulfovibrionia</taxon>
        <taxon>Thermodesulfovibrionales</taxon>
        <taxon>Candidatus Magnetobacteriaceae</taxon>
        <taxon>Candidatus Magnetobacterium</taxon>
    </lineage>
</organism>
<keyword evidence="2" id="KW-1185">Reference proteome</keyword>
<evidence type="ECO:0000313" key="1">
    <source>
        <dbReference type="EMBL" id="KJU81960.1"/>
    </source>
</evidence>
<dbReference type="EMBL" id="LACI01002476">
    <property type="protein sequence ID" value="KJU81960.1"/>
    <property type="molecule type" value="Genomic_DNA"/>
</dbReference>
<reference evidence="1 2" key="1">
    <citation type="submission" date="2015-02" db="EMBL/GenBank/DDBJ databases">
        <title>Single-cell genomics of uncultivated deep-branching MTB reveals a conserved set of magnetosome genes.</title>
        <authorList>
            <person name="Kolinko S."/>
            <person name="Richter M."/>
            <person name="Glockner F.O."/>
            <person name="Brachmann A."/>
            <person name="Schuler D."/>
        </authorList>
    </citation>
    <scope>NUCLEOTIDE SEQUENCE [LARGE SCALE GENOMIC DNA]</scope>
    <source>
        <strain evidence="1">TM-1</strain>
    </source>
</reference>
<proteinExistence type="predicted"/>
<evidence type="ECO:0000313" key="2">
    <source>
        <dbReference type="Proteomes" id="UP000033423"/>
    </source>
</evidence>
<comment type="caution">
    <text evidence="1">The sequence shown here is derived from an EMBL/GenBank/DDBJ whole genome shotgun (WGS) entry which is preliminary data.</text>
</comment>
<name>A0A0F3GJ53_9BACT</name>
<dbReference type="Proteomes" id="UP000033423">
    <property type="component" value="Unassembled WGS sequence"/>
</dbReference>
<sequence>MGGDNWLEGRGRLVRGLSEHTALKAVWNACEYMPGASCICKIVKLITDFSFISKLVELEAYGKLNGIRMEATFGQDGTATESLLKIKL</sequence>
<gene>
    <name evidence="1" type="ORF">MBAV_005847</name>
</gene>
<feature type="non-terminal residue" evidence="1">
    <location>
        <position position="88"/>
    </location>
</feature>
<accession>A0A0F3GJ53</accession>
<protein>
    <submittedName>
        <fullName evidence="1">Uncharacterized protein</fullName>
    </submittedName>
</protein>